<evidence type="ECO:0000313" key="4">
    <source>
        <dbReference type="Proteomes" id="UP000274033"/>
    </source>
</evidence>
<dbReference type="SMART" id="SM00014">
    <property type="entry name" value="acidPPc"/>
    <property type="match status" value="1"/>
</dbReference>
<proteinExistence type="predicted"/>
<protein>
    <submittedName>
        <fullName evidence="3">Phosphatase PAP2 family protein</fullName>
    </submittedName>
</protein>
<evidence type="ECO:0000259" key="2">
    <source>
        <dbReference type="SMART" id="SM00014"/>
    </source>
</evidence>
<dbReference type="Gene3D" id="1.20.144.10">
    <property type="entry name" value="Phosphatidic acid phosphatase type 2/haloperoxidase"/>
    <property type="match status" value="2"/>
</dbReference>
<feature type="transmembrane region" description="Helical" evidence="1">
    <location>
        <begin position="115"/>
        <end position="134"/>
    </location>
</feature>
<dbReference type="PANTHER" id="PTHR14969:SF13">
    <property type="entry name" value="AT30094P"/>
    <property type="match status" value="1"/>
</dbReference>
<feature type="domain" description="Phosphatidic acid phosphatase type 2/haloperoxidase" evidence="2">
    <location>
        <begin position="77"/>
        <end position="188"/>
    </location>
</feature>
<dbReference type="SUPFAM" id="SSF48317">
    <property type="entry name" value="Acid phosphatase/Vanadium-dependent haloperoxidase"/>
    <property type="match status" value="1"/>
</dbReference>
<name>A0A3N9UAL8_9BACI</name>
<dbReference type="InterPro" id="IPR000326">
    <property type="entry name" value="PAP2/HPO"/>
</dbReference>
<dbReference type="Pfam" id="PF01569">
    <property type="entry name" value="PAP2"/>
    <property type="match status" value="1"/>
</dbReference>
<feature type="transmembrane region" description="Helical" evidence="1">
    <location>
        <begin position="146"/>
        <end position="163"/>
    </location>
</feature>
<dbReference type="AlphaFoldDB" id="A0A3N9UAL8"/>
<keyword evidence="1" id="KW-0812">Transmembrane</keyword>
<dbReference type="EMBL" id="RRCT01000019">
    <property type="protein sequence ID" value="RQW73540.1"/>
    <property type="molecule type" value="Genomic_DNA"/>
</dbReference>
<accession>A0A3N9UAL8</accession>
<keyword evidence="4" id="KW-1185">Reference proteome</keyword>
<feature type="transmembrane region" description="Helical" evidence="1">
    <location>
        <begin position="47"/>
        <end position="70"/>
    </location>
</feature>
<dbReference type="RefSeq" id="WP_124766402.1">
    <property type="nucleotide sequence ID" value="NZ_JAFBDY010000018.1"/>
</dbReference>
<keyword evidence="1" id="KW-0472">Membrane</keyword>
<feature type="transmembrane region" description="Helical" evidence="1">
    <location>
        <begin position="77"/>
        <end position="95"/>
    </location>
</feature>
<organism evidence="3 4">
    <name type="scientific">Lysinibacillus composti</name>
    <dbReference type="NCBI Taxonomy" id="720633"/>
    <lineage>
        <taxon>Bacteria</taxon>
        <taxon>Bacillati</taxon>
        <taxon>Bacillota</taxon>
        <taxon>Bacilli</taxon>
        <taxon>Bacillales</taxon>
        <taxon>Bacillaceae</taxon>
        <taxon>Lysinibacillus</taxon>
    </lineage>
</organism>
<dbReference type="OrthoDB" id="9789113at2"/>
<reference evidence="3 4" key="1">
    <citation type="journal article" date="2013" name="J. Microbiol.">
        <title>Lysinibacillus chungkukjangi sp. nov., isolated from Chungkukjang, Korean fermented soybean food.</title>
        <authorList>
            <person name="Kim S.J."/>
            <person name="Jang Y.H."/>
            <person name="Hamada M."/>
            <person name="Ahn J.H."/>
            <person name="Weon H.Y."/>
            <person name="Suzuki K."/>
            <person name="Whang K.S."/>
            <person name="Kwon S.W."/>
        </authorList>
    </citation>
    <scope>NUCLEOTIDE SEQUENCE [LARGE SCALE GENOMIC DNA]</scope>
    <source>
        <strain evidence="3 4">MCCC 1A12701</strain>
    </source>
</reference>
<dbReference type="Proteomes" id="UP000274033">
    <property type="component" value="Unassembled WGS sequence"/>
</dbReference>
<dbReference type="CDD" id="cd03392">
    <property type="entry name" value="PAP2_like_2"/>
    <property type="match status" value="1"/>
</dbReference>
<dbReference type="InterPro" id="IPR036938">
    <property type="entry name" value="PAP2/HPO_sf"/>
</dbReference>
<sequence>MNKWHYISAVCAFIIFCILWMTYETPFIQAFDKGASDLFYEREYITVFHYIGETKFIFSVAIILLLVILIRLKDYKLMLFELLSIGFGYALYHALKRIVERPRPEIVDQLNTFSFPSGHALHGFLYLVTVAYVFEKIVISKTTSRIIWTIAIILFLLTGLSRIAGGRHFASDVLAGWMLGYSWFILCVWWYESAYRSRPDREEI</sequence>
<evidence type="ECO:0000313" key="3">
    <source>
        <dbReference type="EMBL" id="RQW73540.1"/>
    </source>
</evidence>
<feature type="transmembrane region" description="Helical" evidence="1">
    <location>
        <begin position="7"/>
        <end position="23"/>
    </location>
</feature>
<keyword evidence="1" id="KW-1133">Transmembrane helix</keyword>
<feature type="transmembrane region" description="Helical" evidence="1">
    <location>
        <begin position="169"/>
        <end position="191"/>
    </location>
</feature>
<gene>
    <name evidence="3" type="ORF">EBB45_16265</name>
</gene>
<dbReference type="PANTHER" id="PTHR14969">
    <property type="entry name" value="SPHINGOSINE-1-PHOSPHATE PHOSPHOHYDROLASE"/>
    <property type="match status" value="1"/>
</dbReference>
<comment type="caution">
    <text evidence="3">The sequence shown here is derived from an EMBL/GenBank/DDBJ whole genome shotgun (WGS) entry which is preliminary data.</text>
</comment>
<evidence type="ECO:0000256" key="1">
    <source>
        <dbReference type="SAM" id="Phobius"/>
    </source>
</evidence>